<sequence length="54" mass="5978">MTALLETLQTRLKQRAAYARTKAELEAMPLDVAIDLDIYKPDAAKIAAQAVYGR</sequence>
<dbReference type="Proteomes" id="UP000182045">
    <property type="component" value="Unassembled WGS sequence"/>
</dbReference>
<reference evidence="2 3" key="1">
    <citation type="submission" date="2015-09" db="EMBL/GenBank/DDBJ databases">
        <title>Identification and resolution of microdiversity through metagenomic sequencing of parallel consortia.</title>
        <authorList>
            <person name="Nelson W.C."/>
            <person name="Romine M.F."/>
            <person name="Lindemann S.R."/>
        </authorList>
    </citation>
    <scope>NUCLEOTIDE SEQUENCE [LARGE SCALE GENOMIC DNA]</scope>
    <source>
        <strain evidence="2">HL-91</strain>
    </source>
</reference>
<proteinExistence type="predicted"/>
<evidence type="ECO:0000313" key="1">
    <source>
        <dbReference type="EMBL" id="CUX81567.1"/>
    </source>
</evidence>
<evidence type="ECO:0000313" key="3">
    <source>
        <dbReference type="Proteomes" id="UP000050413"/>
    </source>
</evidence>
<comment type="caution">
    <text evidence="2">The sequence shown here is derived from an EMBL/GenBank/DDBJ whole genome shotgun (WGS) entry which is preliminary data.</text>
</comment>
<protein>
    <submittedName>
        <fullName evidence="2">Uncharacterized protein</fullName>
    </submittedName>
</protein>
<name>A0A0N8K8Z0_9RHOB</name>
<dbReference type="EMBL" id="LJSG01000002">
    <property type="protein sequence ID" value="KPP95873.1"/>
    <property type="molecule type" value="Genomic_DNA"/>
</dbReference>
<dbReference type="AlphaFoldDB" id="A0A0N8K8Z0"/>
<keyword evidence="4" id="KW-1185">Reference proteome</keyword>
<accession>A0A0N8K8Z0</accession>
<dbReference type="RefSeq" id="WP_176699374.1">
    <property type="nucleotide sequence ID" value="NZ_FBYC01000004.1"/>
</dbReference>
<evidence type="ECO:0000313" key="4">
    <source>
        <dbReference type="Proteomes" id="UP000182045"/>
    </source>
</evidence>
<dbReference type="EMBL" id="FBYC01000004">
    <property type="protein sequence ID" value="CUX81567.1"/>
    <property type="molecule type" value="Genomic_DNA"/>
</dbReference>
<reference evidence="1 4" key="2">
    <citation type="submission" date="2016-01" db="EMBL/GenBank/DDBJ databases">
        <authorList>
            <person name="Varghese N."/>
        </authorList>
    </citation>
    <scope>NUCLEOTIDE SEQUENCE [LARGE SCALE GENOMIC DNA]</scope>
    <source>
        <strain evidence="1 4">HL-91</strain>
    </source>
</reference>
<evidence type="ECO:0000313" key="2">
    <source>
        <dbReference type="EMBL" id="KPP95873.1"/>
    </source>
</evidence>
<dbReference type="Proteomes" id="UP000050413">
    <property type="component" value="Unassembled WGS sequence"/>
</dbReference>
<gene>
    <name evidence="1" type="ORF">Ga0058931_1842</name>
    <name evidence="2" type="ORF">HLUCCA05_04165</name>
</gene>
<organism evidence="2 3">
    <name type="scientific">Roseibaca calidilacus</name>
    <dbReference type="NCBI Taxonomy" id="1666912"/>
    <lineage>
        <taxon>Bacteria</taxon>
        <taxon>Pseudomonadati</taxon>
        <taxon>Pseudomonadota</taxon>
        <taxon>Alphaproteobacteria</taxon>
        <taxon>Rhodobacterales</taxon>
        <taxon>Paracoccaceae</taxon>
        <taxon>Roseinatronobacter</taxon>
    </lineage>
</organism>